<evidence type="ECO:0000256" key="3">
    <source>
        <dbReference type="ARBA" id="ARBA00022448"/>
    </source>
</evidence>
<accession>A0A368JKM8</accession>
<dbReference type="EMBL" id="QOWE01000014">
    <property type="protein sequence ID" value="RCR68208.1"/>
    <property type="molecule type" value="Genomic_DNA"/>
</dbReference>
<evidence type="ECO:0000256" key="7">
    <source>
        <dbReference type="ARBA" id="ARBA00022927"/>
    </source>
</evidence>
<comment type="caution">
    <text evidence="11">The sequence shown here is derived from an EMBL/GenBank/DDBJ whole genome shotgun (WGS) entry which is preliminary data.</text>
</comment>
<keyword evidence="5" id="KW-0997">Cell inner membrane</keyword>
<dbReference type="OrthoDB" id="9812355at2"/>
<evidence type="ECO:0000259" key="10">
    <source>
        <dbReference type="PROSITE" id="PS52015"/>
    </source>
</evidence>
<dbReference type="RefSeq" id="WP_114407339.1">
    <property type="nucleotide sequence ID" value="NZ_QOWE01000014.1"/>
</dbReference>
<organism evidence="11 12">
    <name type="scientific">Larkinella punicea</name>
    <dbReference type="NCBI Taxonomy" id="2315727"/>
    <lineage>
        <taxon>Bacteria</taxon>
        <taxon>Pseudomonadati</taxon>
        <taxon>Bacteroidota</taxon>
        <taxon>Cytophagia</taxon>
        <taxon>Cytophagales</taxon>
        <taxon>Spirosomataceae</taxon>
        <taxon>Larkinella</taxon>
    </lineage>
</organism>
<evidence type="ECO:0000313" key="11">
    <source>
        <dbReference type="EMBL" id="RCR68208.1"/>
    </source>
</evidence>
<keyword evidence="3" id="KW-0813">Transport</keyword>
<evidence type="ECO:0000256" key="4">
    <source>
        <dbReference type="ARBA" id="ARBA00022475"/>
    </source>
</evidence>
<dbReference type="PROSITE" id="PS52015">
    <property type="entry name" value="TONB_CTD"/>
    <property type="match status" value="1"/>
</dbReference>
<dbReference type="InterPro" id="IPR051045">
    <property type="entry name" value="TonB-dependent_transducer"/>
</dbReference>
<dbReference type="SUPFAM" id="SSF74653">
    <property type="entry name" value="TolA/TonB C-terminal domain"/>
    <property type="match status" value="1"/>
</dbReference>
<evidence type="ECO:0000256" key="6">
    <source>
        <dbReference type="ARBA" id="ARBA00022692"/>
    </source>
</evidence>
<protein>
    <submittedName>
        <fullName evidence="11">Energy transducer TonB</fullName>
    </submittedName>
</protein>
<comment type="similarity">
    <text evidence="2">Belongs to the TonB family.</text>
</comment>
<evidence type="ECO:0000256" key="9">
    <source>
        <dbReference type="ARBA" id="ARBA00023136"/>
    </source>
</evidence>
<keyword evidence="8" id="KW-1133">Transmembrane helix</keyword>
<keyword evidence="9" id="KW-0472">Membrane</keyword>
<dbReference type="PANTHER" id="PTHR33446:SF2">
    <property type="entry name" value="PROTEIN TONB"/>
    <property type="match status" value="1"/>
</dbReference>
<name>A0A368JKM8_9BACT</name>
<reference evidence="11 12" key="1">
    <citation type="submission" date="2018-07" db="EMBL/GenBank/DDBJ databases">
        <title>Genome analysis of Larkinella rosea.</title>
        <authorList>
            <person name="Zhou Z."/>
            <person name="Wang G."/>
        </authorList>
    </citation>
    <scope>NUCLEOTIDE SEQUENCE [LARGE SCALE GENOMIC DNA]</scope>
    <source>
        <strain evidence="12">zzj9</strain>
    </source>
</reference>
<gene>
    <name evidence="11" type="ORF">DUE52_17545</name>
</gene>
<dbReference type="Proteomes" id="UP000253383">
    <property type="component" value="Unassembled WGS sequence"/>
</dbReference>
<comment type="subcellular location">
    <subcellularLocation>
        <location evidence="1">Cell inner membrane</location>
        <topology evidence="1">Single-pass membrane protein</topology>
        <orientation evidence="1">Periplasmic side</orientation>
    </subcellularLocation>
</comment>
<evidence type="ECO:0000313" key="12">
    <source>
        <dbReference type="Proteomes" id="UP000253383"/>
    </source>
</evidence>
<dbReference type="GO" id="GO:0098797">
    <property type="term" value="C:plasma membrane protein complex"/>
    <property type="evidence" value="ECO:0007669"/>
    <property type="project" value="TreeGrafter"/>
</dbReference>
<keyword evidence="6" id="KW-0812">Transmembrane</keyword>
<keyword evidence="12" id="KW-1185">Reference proteome</keyword>
<evidence type="ECO:0000256" key="5">
    <source>
        <dbReference type="ARBA" id="ARBA00022519"/>
    </source>
</evidence>
<dbReference type="InterPro" id="IPR037682">
    <property type="entry name" value="TonB_C"/>
</dbReference>
<dbReference type="GO" id="GO:0015031">
    <property type="term" value="P:protein transport"/>
    <property type="evidence" value="ECO:0007669"/>
    <property type="project" value="UniProtKB-KW"/>
</dbReference>
<dbReference type="AlphaFoldDB" id="A0A368JKM8"/>
<feature type="domain" description="TonB C-terminal" evidence="10">
    <location>
        <begin position="44"/>
        <end position="137"/>
    </location>
</feature>
<evidence type="ECO:0000256" key="8">
    <source>
        <dbReference type="ARBA" id="ARBA00022989"/>
    </source>
</evidence>
<dbReference type="GO" id="GO:0055085">
    <property type="term" value="P:transmembrane transport"/>
    <property type="evidence" value="ECO:0007669"/>
    <property type="project" value="InterPro"/>
</dbReference>
<keyword evidence="7" id="KW-0653">Protein transport</keyword>
<dbReference type="Gene3D" id="3.30.1150.10">
    <property type="match status" value="1"/>
</dbReference>
<evidence type="ECO:0000256" key="1">
    <source>
        <dbReference type="ARBA" id="ARBA00004383"/>
    </source>
</evidence>
<dbReference type="PANTHER" id="PTHR33446">
    <property type="entry name" value="PROTEIN TONB-RELATED"/>
    <property type="match status" value="1"/>
</dbReference>
<dbReference type="Pfam" id="PF03544">
    <property type="entry name" value="TonB_C"/>
    <property type="match status" value="1"/>
</dbReference>
<dbReference type="NCBIfam" id="TIGR01352">
    <property type="entry name" value="tonB_Cterm"/>
    <property type="match status" value="1"/>
</dbReference>
<proteinExistence type="inferred from homology"/>
<dbReference type="GO" id="GO:0031992">
    <property type="term" value="F:energy transducer activity"/>
    <property type="evidence" value="ECO:0007669"/>
    <property type="project" value="TreeGrafter"/>
</dbReference>
<sequence>MKKLVLILGFWGLIGSVYGQQQRVEVKIKDAKDRTFGPVETSPEYPGGIEPYFNQNTRYPKEARQNGIKGRVFVSFRIDSLGYIQDSTVRVIRGLGYGCDEEAVRLVRNMARWKPGTVLNKPVSVKYNIPVLFPPKP</sequence>
<dbReference type="InterPro" id="IPR006260">
    <property type="entry name" value="TonB/TolA_C"/>
</dbReference>
<keyword evidence="4" id="KW-1003">Cell membrane</keyword>
<evidence type="ECO:0000256" key="2">
    <source>
        <dbReference type="ARBA" id="ARBA00006555"/>
    </source>
</evidence>